<dbReference type="EMBL" id="LCIH01000001">
    <property type="protein sequence ID" value="KKT52521.1"/>
    <property type="molecule type" value="Genomic_DNA"/>
</dbReference>
<protein>
    <submittedName>
        <fullName evidence="1">Uncharacterized protein</fullName>
    </submittedName>
</protein>
<evidence type="ECO:0000313" key="1">
    <source>
        <dbReference type="EMBL" id="KKT52521.1"/>
    </source>
</evidence>
<dbReference type="STRING" id="1618387.UW44_C0001G0073"/>
<gene>
    <name evidence="1" type="ORF">UW44_C0001G0073</name>
</gene>
<proteinExistence type="predicted"/>
<dbReference type="Proteomes" id="UP000034006">
    <property type="component" value="Unassembled WGS sequence"/>
</dbReference>
<organism evidence="1 2">
    <name type="scientific">Candidatus Collierbacteria bacterium GW2011_GWB2_44_22</name>
    <dbReference type="NCBI Taxonomy" id="1618387"/>
    <lineage>
        <taxon>Bacteria</taxon>
        <taxon>Candidatus Collieribacteriota</taxon>
    </lineage>
</organism>
<evidence type="ECO:0000313" key="2">
    <source>
        <dbReference type="Proteomes" id="UP000034006"/>
    </source>
</evidence>
<reference evidence="1 2" key="1">
    <citation type="journal article" date="2015" name="Nature">
        <title>rRNA introns, odd ribosomes, and small enigmatic genomes across a large radiation of phyla.</title>
        <authorList>
            <person name="Brown C.T."/>
            <person name="Hug L.A."/>
            <person name="Thomas B.C."/>
            <person name="Sharon I."/>
            <person name="Castelle C.J."/>
            <person name="Singh A."/>
            <person name="Wilkins M.J."/>
            <person name="Williams K.H."/>
            <person name="Banfield J.F."/>
        </authorList>
    </citation>
    <scope>NUCLEOTIDE SEQUENCE [LARGE SCALE GENOMIC DNA]</scope>
</reference>
<name>A0A0G1HZD7_9BACT</name>
<accession>A0A0G1HZD7</accession>
<sequence length="50" mass="5798">MIIFVIANLVLELWQSHPIVITRRSDSDWRNEVTLESGIYYICISTCANL</sequence>
<comment type="caution">
    <text evidence="1">The sequence shown here is derived from an EMBL/GenBank/DDBJ whole genome shotgun (WGS) entry which is preliminary data.</text>
</comment>
<dbReference type="AlphaFoldDB" id="A0A0G1HZD7"/>